<evidence type="ECO:0000313" key="2">
    <source>
        <dbReference type="EMBL" id="PPQ88845.1"/>
    </source>
</evidence>
<dbReference type="EMBL" id="NHYD01002004">
    <property type="protein sequence ID" value="PPQ88845.1"/>
    <property type="molecule type" value="Genomic_DNA"/>
</dbReference>
<organism evidence="2 3">
    <name type="scientific">Psilocybe cyanescens</name>
    <dbReference type="NCBI Taxonomy" id="93625"/>
    <lineage>
        <taxon>Eukaryota</taxon>
        <taxon>Fungi</taxon>
        <taxon>Dikarya</taxon>
        <taxon>Basidiomycota</taxon>
        <taxon>Agaricomycotina</taxon>
        <taxon>Agaricomycetes</taxon>
        <taxon>Agaricomycetidae</taxon>
        <taxon>Agaricales</taxon>
        <taxon>Agaricineae</taxon>
        <taxon>Strophariaceae</taxon>
        <taxon>Psilocybe</taxon>
    </lineage>
</organism>
<accession>A0A409XDM7</accession>
<gene>
    <name evidence="2" type="ORF">CVT25_010436</name>
</gene>
<dbReference type="AlphaFoldDB" id="A0A409XDM7"/>
<dbReference type="Proteomes" id="UP000283269">
    <property type="component" value="Unassembled WGS sequence"/>
</dbReference>
<protein>
    <submittedName>
        <fullName evidence="2">Uncharacterized protein</fullName>
    </submittedName>
</protein>
<evidence type="ECO:0000313" key="3">
    <source>
        <dbReference type="Proteomes" id="UP000283269"/>
    </source>
</evidence>
<sequence length="98" mass="9783">MSDSLSSSSSLASFSSFSLLLLSSPASTPELIPGDDDLAAGNHSSSEPLLIELTSGSSMGSQINGNHGMLSGIAADQAPGSVPCGKEKQLNKNNSSSA</sequence>
<comment type="caution">
    <text evidence="2">The sequence shown here is derived from an EMBL/GenBank/DDBJ whole genome shotgun (WGS) entry which is preliminary data.</text>
</comment>
<keyword evidence="3" id="KW-1185">Reference proteome</keyword>
<reference evidence="2 3" key="1">
    <citation type="journal article" date="2018" name="Evol. Lett.">
        <title>Horizontal gene cluster transfer increased hallucinogenic mushroom diversity.</title>
        <authorList>
            <person name="Reynolds H.T."/>
            <person name="Vijayakumar V."/>
            <person name="Gluck-Thaler E."/>
            <person name="Korotkin H.B."/>
            <person name="Matheny P.B."/>
            <person name="Slot J.C."/>
        </authorList>
    </citation>
    <scope>NUCLEOTIDE SEQUENCE [LARGE SCALE GENOMIC DNA]</scope>
    <source>
        <strain evidence="2 3">2631</strain>
    </source>
</reference>
<dbReference type="InParanoid" id="A0A409XDM7"/>
<feature type="region of interest" description="Disordered" evidence="1">
    <location>
        <begin position="30"/>
        <end position="98"/>
    </location>
</feature>
<evidence type="ECO:0000256" key="1">
    <source>
        <dbReference type="SAM" id="MobiDB-lite"/>
    </source>
</evidence>
<proteinExistence type="predicted"/>
<feature type="compositionally biased region" description="Polar residues" evidence="1">
    <location>
        <begin position="54"/>
        <end position="65"/>
    </location>
</feature>
<name>A0A409XDM7_PSICY</name>